<name>A0A851YKX3_9AVES</name>
<feature type="coiled-coil region" evidence="9">
    <location>
        <begin position="933"/>
        <end position="967"/>
    </location>
</feature>
<keyword evidence="7 9" id="KW-0175">Coiled coil</keyword>
<feature type="coiled-coil region" evidence="9">
    <location>
        <begin position="1236"/>
        <end position="1294"/>
    </location>
</feature>
<keyword evidence="12" id="KW-1185">Reference proteome</keyword>
<evidence type="ECO:0000256" key="9">
    <source>
        <dbReference type="SAM" id="Coils"/>
    </source>
</evidence>
<evidence type="ECO:0000313" key="11">
    <source>
        <dbReference type="EMBL" id="NXD81316.1"/>
    </source>
</evidence>
<feature type="coiled-coil region" evidence="9">
    <location>
        <begin position="1342"/>
        <end position="1376"/>
    </location>
</feature>
<evidence type="ECO:0000313" key="12">
    <source>
        <dbReference type="Proteomes" id="UP000648918"/>
    </source>
</evidence>
<dbReference type="InterPro" id="IPR038774">
    <property type="entry name" value="CEP162-like"/>
</dbReference>
<feature type="compositionally biased region" description="Polar residues" evidence="10">
    <location>
        <begin position="1"/>
        <end position="12"/>
    </location>
</feature>
<dbReference type="GO" id="GO:0005654">
    <property type="term" value="C:nucleoplasm"/>
    <property type="evidence" value="ECO:0007669"/>
    <property type="project" value="TreeGrafter"/>
</dbReference>
<dbReference type="PANTHER" id="PTHR34031:SF1">
    <property type="entry name" value="CENTROSOMAL PROTEIN OF 162 KDA"/>
    <property type="match status" value="1"/>
</dbReference>
<reference evidence="11" key="1">
    <citation type="submission" date="2019-09" db="EMBL/GenBank/DDBJ databases">
        <title>Bird 10,000 Genomes (B10K) Project - Family phase.</title>
        <authorList>
            <person name="Zhang G."/>
        </authorList>
    </citation>
    <scope>NUCLEOTIDE SEQUENCE</scope>
    <source>
        <strain evidence="11">B10K-DU-024-03</strain>
        <tissue evidence="11">Muscle</tissue>
    </source>
</reference>
<evidence type="ECO:0000256" key="6">
    <source>
        <dbReference type="ARBA" id="ARBA00022794"/>
    </source>
</evidence>
<sequence length="1397" mass="160229">LTQSLSDDSLGNSKKKSSILETLGQPRKKETKKKDSVPWWISEEDSDDGGMLGANRSFVKTQNASQPLGESYENMHVEKMQLQKSNGVALSLSGDSLETNDSVLASGLNQSLLGVGLDTLEEQEEKEIFFAELEREASCAVDYSRLNKELDSNDSVVLAPFARNAETEKEEESAHEEKCGSYSEDFEEETDANPAFKTEGSQRILFSLMFIFLVLVVLLDSQDSTTELQKAVETSDVALGENYLPEEVNGIEMIEAGTSYGQTTSDIEALHQAYHQIDQSLGDTEEQKLHDSAVADSECLVQSASQNNGICSKNVSTIESDLPTVEELMKTIKGHSCNTRSFDVEPESPVKLIGSTANDLVSHSPFKEHQNNTAWETSLFEKFNREESIFMQRAVNDDNFQRVTEKEIQTGEVQPDILRENIVQDSVFSQGSKTKQALQSSSLKNERSESVTTKSLFYKNIRSPAPLHKKKSSYGPHGMVRSSGYGKPTSLSKQSFPAKEKKAPKETFKKTSVKAKSPADRARSKEILSATRIIRTATDEPASKVSINRVMSAQPVANNLGHQAVDCCRQYQHDLSFSPIRSCDRELYLLKRVQAAEEDLNAAHDLIQQLTSTVSQKEKEIEIKIVELKTQHEKELSRLGQENYVLQSKLRSMEELTKKERWSHHTAAIPVTEEKLAQVQKEIEDQEVIIQGYQQENERLYKQMKELQIQNKKNEERMFKENQCLMSELIAIREKIEKTNNIQSWIMQDSEPARNQSFTELISELRAAQKEETKLQEEIRCLKQEKQALEVDLGQAKKERDLAKVQIASTSDEKSYEFKVMEESYKQEISHLKRRLQWYAENQDLLDKDAARLKDARKEIEKLNLEVEKLRAEAGDQCVQQKKRLRDRTADAKRIQDLERQIREMEGILKRRYPNSLPALIYAAAAAEKTNDLSAKTNTVDFLERRIKKLETELEGKDDEAKKSLRAMEQQFQKIKIQYEQRLVELEQLLAYKFMSESTKLNGDKASSTELEQELQNLKKTHQITVKNLQTEIENLKSQNSQLKLRSKKDNKDIESTDSQMKQGNTKDRLLKLNEELVTKNREIQNLTKTVEKLQKERMMMLSDNNLRNKTNNNENSAEILKKNTSATDRRHSSNSEPFLSIFNDDKIYQPHIFSDSNLSEVLEENAQLKEELERLSLEINQQRVKSQATLAYSENNIRRIQEDTAEYVASLKASHQREMEKILCQYAKEHSTSKVAELNSRISTQEVLIKHLQEQISEQQRHQEALLVSQLREELLQKEVSKLLEELREAKESQSPEMKHFLSLEKKIKHIETRHAEREQEIQKAAKLTQHLSESRQTREVEKWRKLAQRKNQELEQFRVELDSILEVLRELQKQGVVIPAPNSSGFSMTDSCWKT</sequence>
<proteinExistence type="inferred from homology"/>
<feature type="non-terminal residue" evidence="11">
    <location>
        <position position="1"/>
    </location>
</feature>
<keyword evidence="6" id="KW-0970">Cilium biogenesis/degradation</keyword>
<comment type="similarity">
    <text evidence="2">Belongs to the CEP162 family.</text>
</comment>
<feature type="coiled-coil region" evidence="9">
    <location>
        <begin position="1159"/>
        <end position="1186"/>
    </location>
</feature>
<organism evidence="11 12">
    <name type="scientific">Halcyon senegalensis</name>
    <dbReference type="NCBI Taxonomy" id="342381"/>
    <lineage>
        <taxon>Eukaryota</taxon>
        <taxon>Metazoa</taxon>
        <taxon>Chordata</taxon>
        <taxon>Craniata</taxon>
        <taxon>Vertebrata</taxon>
        <taxon>Euteleostomi</taxon>
        <taxon>Archelosauria</taxon>
        <taxon>Archosauria</taxon>
        <taxon>Dinosauria</taxon>
        <taxon>Saurischia</taxon>
        <taxon>Theropoda</taxon>
        <taxon>Coelurosauria</taxon>
        <taxon>Aves</taxon>
        <taxon>Neognathae</taxon>
        <taxon>Neoaves</taxon>
        <taxon>Telluraves</taxon>
        <taxon>Coraciimorphae</taxon>
        <taxon>Coraciiformes</taxon>
        <taxon>Alcedinidae</taxon>
        <taxon>Halcyon</taxon>
    </lineage>
</organism>
<feature type="coiled-coil region" evidence="9">
    <location>
        <begin position="846"/>
        <end position="873"/>
    </location>
</feature>
<dbReference type="PANTHER" id="PTHR34031">
    <property type="entry name" value="CENTROSOMAL PROTEIN OF 162 KDA"/>
    <property type="match status" value="1"/>
</dbReference>
<keyword evidence="4" id="KW-0963">Cytoplasm</keyword>
<feature type="region of interest" description="Disordered" evidence="10">
    <location>
        <begin position="1"/>
        <end position="56"/>
    </location>
</feature>
<evidence type="ECO:0000256" key="10">
    <source>
        <dbReference type="SAM" id="MobiDB-lite"/>
    </source>
</evidence>
<evidence type="ECO:0000256" key="7">
    <source>
        <dbReference type="ARBA" id="ARBA00023054"/>
    </source>
</evidence>
<comment type="subcellular location">
    <subcellularLocation>
        <location evidence="1">Cytoplasm</location>
        <location evidence="1">Cytoskeleton</location>
        <location evidence="1">Microtubule organizing center</location>
        <location evidence="1">Centrosome</location>
        <location evidence="1">Centriole</location>
    </subcellularLocation>
</comment>
<evidence type="ECO:0000256" key="4">
    <source>
        <dbReference type="ARBA" id="ARBA00022490"/>
    </source>
</evidence>
<feature type="coiled-coil region" evidence="9">
    <location>
        <begin position="593"/>
        <end position="620"/>
    </location>
</feature>
<evidence type="ECO:0000256" key="3">
    <source>
        <dbReference type="ARBA" id="ARBA00021406"/>
    </source>
</evidence>
<evidence type="ECO:0000256" key="5">
    <source>
        <dbReference type="ARBA" id="ARBA00022701"/>
    </source>
</evidence>
<feature type="region of interest" description="Disordered" evidence="10">
    <location>
        <begin position="466"/>
        <end position="524"/>
    </location>
</feature>
<feature type="compositionally biased region" description="Basic and acidic residues" evidence="10">
    <location>
        <begin position="498"/>
        <end position="509"/>
    </location>
</feature>
<gene>
    <name evidence="11" type="primary">Cep162</name>
    <name evidence="11" type="ORF">HALSEN_R06403</name>
</gene>
<keyword evidence="8" id="KW-0206">Cytoskeleton</keyword>
<keyword evidence="5" id="KW-0493">Microtubule</keyword>
<evidence type="ECO:0000256" key="2">
    <source>
        <dbReference type="ARBA" id="ARBA00009485"/>
    </source>
</evidence>
<dbReference type="OrthoDB" id="2157184at2759"/>
<evidence type="ECO:0000256" key="8">
    <source>
        <dbReference type="ARBA" id="ARBA00023212"/>
    </source>
</evidence>
<dbReference type="GO" id="GO:0060271">
    <property type="term" value="P:cilium assembly"/>
    <property type="evidence" value="ECO:0007669"/>
    <property type="project" value="TreeGrafter"/>
</dbReference>
<accession>A0A851YKX3</accession>
<dbReference type="Proteomes" id="UP000648918">
    <property type="component" value="Unassembled WGS sequence"/>
</dbReference>
<feature type="coiled-coil region" evidence="9">
    <location>
        <begin position="676"/>
        <end position="717"/>
    </location>
</feature>
<dbReference type="EMBL" id="WBNJ01000158">
    <property type="protein sequence ID" value="NXD81316.1"/>
    <property type="molecule type" value="Genomic_DNA"/>
</dbReference>
<evidence type="ECO:0000256" key="1">
    <source>
        <dbReference type="ARBA" id="ARBA00004114"/>
    </source>
</evidence>
<feature type="coiled-coil region" evidence="9">
    <location>
        <begin position="758"/>
        <end position="806"/>
    </location>
</feature>
<feature type="non-terminal residue" evidence="11">
    <location>
        <position position="1397"/>
    </location>
</feature>
<comment type="caution">
    <text evidence="11">The sequence shown here is derived from an EMBL/GenBank/DDBJ whole genome shotgun (WGS) entry which is preliminary data.</text>
</comment>
<dbReference type="GO" id="GO:0005814">
    <property type="term" value="C:centriole"/>
    <property type="evidence" value="ECO:0007669"/>
    <property type="project" value="UniProtKB-SubCell"/>
</dbReference>
<protein>
    <recommendedName>
        <fullName evidence="3">Centrosomal protein of 162 kDa</fullName>
    </recommendedName>
</protein>
<dbReference type="GO" id="GO:0005879">
    <property type="term" value="C:axonemal microtubule"/>
    <property type="evidence" value="ECO:0007669"/>
    <property type="project" value="TreeGrafter"/>
</dbReference>
<feature type="region of interest" description="Disordered" evidence="10">
    <location>
        <begin position="1037"/>
        <end position="1068"/>
    </location>
</feature>
<dbReference type="GO" id="GO:0034451">
    <property type="term" value="C:centriolar satellite"/>
    <property type="evidence" value="ECO:0007669"/>
    <property type="project" value="TreeGrafter"/>
</dbReference>